<reference evidence="2" key="2">
    <citation type="submission" date="2024-06" db="UniProtKB">
        <authorList>
            <consortium name="EnsemblMetazoa"/>
        </authorList>
    </citation>
    <scope>IDENTIFICATION</scope>
</reference>
<dbReference type="GeneID" id="109592492"/>
<proteinExistence type="predicted"/>
<feature type="coiled-coil region" evidence="1">
    <location>
        <begin position="130"/>
        <end position="185"/>
    </location>
</feature>
<evidence type="ECO:0000256" key="1">
    <source>
        <dbReference type="SAM" id="Coils"/>
    </source>
</evidence>
<dbReference type="KEGG" id="aqu:109592492"/>
<evidence type="ECO:0008006" key="4">
    <source>
        <dbReference type="Google" id="ProtNLM"/>
    </source>
</evidence>
<accession>A0AAN0K2C8</accession>
<keyword evidence="3" id="KW-1185">Reference proteome</keyword>
<dbReference type="EnsemblMetazoa" id="XM_020007929.1">
    <property type="protein sequence ID" value="XP_019863488.1"/>
    <property type="gene ID" value="LOC109592492"/>
</dbReference>
<dbReference type="Proteomes" id="UP000007879">
    <property type="component" value="Unassembled WGS sequence"/>
</dbReference>
<dbReference type="AlphaFoldDB" id="A0AAN0K2C8"/>
<protein>
    <recommendedName>
        <fullName evidence="4">Death domain-containing protein</fullName>
    </recommendedName>
</protein>
<keyword evidence="1" id="KW-0175">Coiled coil</keyword>
<name>A0AAN0K2C8_AMPQE</name>
<evidence type="ECO:0000313" key="2">
    <source>
        <dbReference type="EnsemblMetazoa" id="XP_019863488.1"/>
    </source>
</evidence>
<sequence>MQCELLSKGSEARMNENKLLKFEEISSIITNKYDFDAFKKALNIDDSKLLISRKDDDSRKKAMMWMLLLWEGQTENPTKYSLISTLRENGYESIAVKIESLDSQKNDQEIVDKEKYLCEQNQFSNETDKVKELKGIIESLRHDNQSLQEALRETKSLSVSTAAALMEKDEIIQKLEAQLQETEKQLVPVTKIPVYGAEVIELEYQDIKEEQIYLGQA</sequence>
<organism evidence="2 3">
    <name type="scientific">Amphimedon queenslandica</name>
    <name type="common">Sponge</name>
    <dbReference type="NCBI Taxonomy" id="400682"/>
    <lineage>
        <taxon>Eukaryota</taxon>
        <taxon>Metazoa</taxon>
        <taxon>Porifera</taxon>
        <taxon>Demospongiae</taxon>
        <taxon>Heteroscleromorpha</taxon>
        <taxon>Haplosclerida</taxon>
        <taxon>Niphatidae</taxon>
        <taxon>Amphimedon</taxon>
    </lineage>
</organism>
<reference evidence="3" key="1">
    <citation type="journal article" date="2010" name="Nature">
        <title>The Amphimedon queenslandica genome and the evolution of animal complexity.</title>
        <authorList>
            <person name="Srivastava M."/>
            <person name="Simakov O."/>
            <person name="Chapman J."/>
            <person name="Fahey B."/>
            <person name="Gauthier M.E."/>
            <person name="Mitros T."/>
            <person name="Richards G.S."/>
            <person name="Conaco C."/>
            <person name="Dacre M."/>
            <person name="Hellsten U."/>
            <person name="Larroux C."/>
            <person name="Putnam N.H."/>
            <person name="Stanke M."/>
            <person name="Adamska M."/>
            <person name="Darling A."/>
            <person name="Degnan S.M."/>
            <person name="Oakley T.H."/>
            <person name="Plachetzki D.C."/>
            <person name="Zhai Y."/>
            <person name="Adamski M."/>
            <person name="Calcino A."/>
            <person name="Cummins S.F."/>
            <person name="Goodstein D.M."/>
            <person name="Harris C."/>
            <person name="Jackson D.J."/>
            <person name="Leys S.P."/>
            <person name="Shu S."/>
            <person name="Woodcroft B.J."/>
            <person name="Vervoort M."/>
            <person name="Kosik K.S."/>
            <person name="Manning G."/>
            <person name="Degnan B.M."/>
            <person name="Rokhsar D.S."/>
        </authorList>
    </citation>
    <scope>NUCLEOTIDE SEQUENCE [LARGE SCALE GENOMIC DNA]</scope>
</reference>
<evidence type="ECO:0000313" key="3">
    <source>
        <dbReference type="Proteomes" id="UP000007879"/>
    </source>
</evidence>
<dbReference type="RefSeq" id="XP_019863488.1">
    <property type="nucleotide sequence ID" value="XM_020007929.1"/>
</dbReference>